<gene>
    <name evidence="9" type="ORF">FGO68_gene6057</name>
</gene>
<evidence type="ECO:0000256" key="6">
    <source>
        <dbReference type="SAM" id="MobiDB-lite"/>
    </source>
</evidence>
<feature type="compositionally biased region" description="Polar residues" evidence="6">
    <location>
        <begin position="447"/>
        <end position="462"/>
    </location>
</feature>
<name>A0A8J8SXK5_HALGN</name>
<feature type="domain" description="Man1/Src1-like C-terminal" evidence="8">
    <location>
        <begin position="565"/>
        <end position="796"/>
    </location>
</feature>
<feature type="region of interest" description="Disordered" evidence="6">
    <location>
        <begin position="428"/>
        <end position="465"/>
    </location>
</feature>
<keyword evidence="10" id="KW-1185">Reference proteome</keyword>
<dbReference type="EMBL" id="RRYP01017687">
    <property type="protein sequence ID" value="TNV73998.1"/>
    <property type="molecule type" value="Genomic_DNA"/>
</dbReference>
<dbReference type="GO" id="GO:0031965">
    <property type="term" value="C:nuclear membrane"/>
    <property type="evidence" value="ECO:0007669"/>
    <property type="project" value="UniProtKB-SubCell"/>
</dbReference>
<dbReference type="Pfam" id="PF09402">
    <property type="entry name" value="MSC"/>
    <property type="match status" value="1"/>
</dbReference>
<feature type="transmembrane region" description="Helical" evidence="7">
    <location>
        <begin position="728"/>
        <end position="746"/>
    </location>
</feature>
<keyword evidence="4 7" id="KW-0472">Membrane</keyword>
<feature type="compositionally biased region" description="Basic and acidic residues" evidence="6">
    <location>
        <begin position="105"/>
        <end position="115"/>
    </location>
</feature>
<keyword evidence="5" id="KW-0539">Nucleus</keyword>
<feature type="region of interest" description="Disordered" evidence="6">
    <location>
        <begin position="280"/>
        <end position="317"/>
    </location>
</feature>
<sequence length="839" mass="95474">MGGRQSARGKESKSISRKASQDSLSTYNLGNESSIQTPKRGEGKCLRSEGPAASVSLITSNLAKSRGTGIKNVRPQSKSKVNVSKRHDSKRRRNSGQNSNDEEEVAIKDPRLKKSEKSKRVRKQNDSKTQHINQPSDHLQSKGRLLFPDFPAFDQIQEEEIEESIEQKDQAPSSSYTQTIQQQEEDVDLSSTYLHQERNQVTVSKFEKIVENVSSTPKIVYEQQPSIVSLPLLKNTAESLEYQSVSMKMQDSFQEEQMIVSNEQIQLGYVNEGDEQIVEGKPQESSMPLTPQSQSATQSLESSVKNQSFMEPECQEAPKFEQKDVENDVEMINEEEQTIQPIEPSIQLIVNEPVETISSQIQNPIQKPLSRQGSGVQQSESNVPEIFMELNHDYVSKVADTFSTPVERLSGDSKNSILSQPLLNKKLSEQSQSKTYKSPDFPPFGASPTSHTAIQSPSFSRRVSSETKPKNIQKYWIPNEEQRLWQKLGGLIFIILALTSLYMLTNFQELAQPEEEYHQQEENRGNVFCPSDISQDYLDQIKACKSCDLLKDQMVSTSNGFLSLQQTCKIYKQCKACPSNAICTVDNNFECQSGYHSKGQFQCVPDVSQETIARNVIHKLQSLLKERLGTANSEGKGEPEYFSYADLRQLASSEIDPEDKAQNYESVLKIIIDELNARKGGEIQWKDTQSGKVNEVIGTLNIEHLVYFTDEPQYTEIQFILYQLRTNFFIILALLSITVYIIYLTISKVQTFLKDVQDDKISEDIYRLVKTYLQGHYDQSPALTKAEVYSMSGMRDLQGFEQSIWPKLEQIRERDRALAKNEQIIKHRLQSVWRLKKYQ</sequence>
<evidence type="ECO:0000256" key="1">
    <source>
        <dbReference type="ARBA" id="ARBA00004126"/>
    </source>
</evidence>
<comment type="subcellular location">
    <subcellularLocation>
        <location evidence="1">Nucleus membrane</location>
    </subcellularLocation>
</comment>
<dbReference type="Proteomes" id="UP000785679">
    <property type="component" value="Unassembled WGS sequence"/>
</dbReference>
<evidence type="ECO:0000313" key="9">
    <source>
        <dbReference type="EMBL" id="TNV73998.1"/>
    </source>
</evidence>
<evidence type="ECO:0000256" key="5">
    <source>
        <dbReference type="ARBA" id="ARBA00023242"/>
    </source>
</evidence>
<feature type="compositionally biased region" description="Basic residues" evidence="6">
    <location>
        <begin position="83"/>
        <end position="94"/>
    </location>
</feature>
<dbReference type="InterPro" id="IPR018996">
    <property type="entry name" value="Man1/Src1-like_C"/>
</dbReference>
<feature type="compositionally biased region" description="Polar residues" evidence="6">
    <location>
        <begin position="17"/>
        <end position="37"/>
    </location>
</feature>
<protein>
    <recommendedName>
        <fullName evidence="8">Man1/Src1-like C-terminal domain-containing protein</fullName>
    </recommendedName>
</protein>
<feature type="compositionally biased region" description="Polar residues" evidence="6">
    <location>
        <begin position="283"/>
        <end position="309"/>
    </location>
</feature>
<proteinExistence type="predicted"/>
<comment type="caution">
    <text evidence="9">The sequence shown here is derived from an EMBL/GenBank/DDBJ whole genome shotgun (WGS) entry which is preliminary data.</text>
</comment>
<feature type="region of interest" description="Disordered" evidence="6">
    <location>
        <begin position="1"/>
        <end position="145"/>
    </location>
</feature>
<keyword evidence="2 7" id="KW-0812">Transmembrane</keyword>
<evidence type="ECO:0000256" key="2">
    <source>
        <dbReference type="ARBA" id="ARBA00022692"/>
    </source>
</evidence>
<evidence type="ECO:0000259" key="8">
    <source>
        <dbReference type="Pfam" id="PF09402"/>
    </source>
</evidence>
<organism evidence="9 10">
    <name type="scientific">Halteria grandinella</name>
    <dbReference type="NCBI Taxonomy" id="5974"/>
    <lineage>
        <taxon>Eukaryota</taxon>
        <taxon>Sar</taxon>
        <taxon>Alveolata</taxon>
        <taxon>Ciliophora</taxon>
        <taxon>Intramacronucleata</taxon>
        <taxon>Spirotrichea</taxon>
        <taxon>Stichotrichia</taxon>
        <taxon>Sporadotrichida</taxon>
        <taxon>Halteriidae</taxon>
        <taxon>Halteria</taxon>
    </lineage>
</organism>
<evidence type="ECO:0000256" key="7">
    <source>
        <dbReference type="SAM" id="Phobius"/>
    </source>
</evidence>
<keyword evidence="3 7" id="KW-1133">Transmembrane helix</keyword>
<reference evidence="9" key="1">
    <citation type="submission" date="2019-06" db="EMBL/GenBank/DDBJ databases">
        <authorList>
            <person name="Zheng W."/>
        </authorList>
    </citation>
    <scope>NUCLEOTIDE SEQUENCE</scope>
    <source>
        <strain evidence="9">QDHG01</strain>
    </source>
</reference>
<evidence type="ECO:0000256" key="4">
    <source>
        <dbReference type="ARBA" id="ARBA00023136"/>
    </source>
</evidence>
<dbReference type="AlphaFoldDB" id="A0A8J8SXK5"/>
<accession>A0A8J8SXK5</accession>
<feature type="compositionally biased region" description="Polar residues" evidence="6">
    <location>
        <begin position="170"/>
        <end position="182"/>
    </location>
</feature>
<feature type="region of interest" description="Disordered" evidence="6">
    <location>
        <begin position="158"/>
        <end position="188"/>
    </location>
</feature>
<evidence type="ECO:0000313" key="10">
    <source>
        <dbReference type="Proteomes" id="UP000785679"/>
    </source>
</evidence>
<evidence type="ECO:0000256" key="3">
    <source>
        <dbReference type="ARBA" id="ARBA00022989"/>
    </source>
</evidence>